<keyword evidence="4 8" id="KW-0547">Nucleotide-binding</keyword>
<proteinExistence type="inferred from homology"/>
<dbReference type="CDD" id="cd03130">
    <property type="entry name" value="GATase1_CobB"/>
    <property type="match status" value="1"/>
</dbReference>
<dbReference type="PATRIC" id="fig|1156395.6.peg.288"/>
<evidence type="ECO:0000259" key="9">
    <source>
        <dbReference type="Pfam" id="PF01656"/>
    </source>
</evidence>
<dbReference type="HAMAP" id="MF_00027">
    <property type="entry name" value="CobB_CbiA"/>
    <property type="match status" value="1"/>
</dbReference>
<dbReference type="GO" id="GO:0005524">
    <property type="term" value="F:ATP binding"/>
    <property type="evidence" value="ECO:0007669"/>
    <property type="project" value="UniProtKB-UniRule"/>
</dbReference>
<dbReference type="PANTHER" id="PTHR43873:SF1">
    <property type="entry name" value="COBYRINATE A,C-DIAMIDE SYNTHASE"/>
    <property type="match status" value="1"/>
</dbReference>
<comment type="cofactor">
    <cofactor evidence="1 8">
        <name>Mg(2+)</name>
        <dbReference type="ChEBI" id="CHEBI:18420"/>
    </cofactor>
</comment>
<organism evidence="11 12">
    <name type="scientific">Dissulfuribacter thermophilus</name>
    <dbReference type="NCBI Taxonomy" id="1156395"/>
    <lineage>
        <taxon>Bacteria</taxon>
        <taxon>Pseudomonadati</taxon>
        <taxon>Thermodesulfobacteriota</taxon>
        <taxon>Dissulfuribacteria</taxon>
        <taxon>Dissulfuribacterales</taxon>
        <taxon>Dissulfuribacteraceae</taxon>
        <taxon>Dissulfuribacter</taxon>
    </lineage>
</organism>
<evidence type="ECO:0000256" key="5">
    <source>
        <dbReference type="ARBA" id="ARBA00022840"/>
    </source>
</evidence>
<dbReference type="InterPro" id="IPR029062">
    <property type="entry name" value="Class_I_gatase-like"/>
</dbReference>
<evidence type="ECO:0000256" key="3">
    <source>
        <dbReference type="ARBA" id="ARBA00022598"/>
    </source>
</evidence>
<protein>
    <recommendedName>
        <fullName evidence="8">Cobyrinate a,c-diamide synthase</fullName>
        <ecNumber evidence="8">6.3.5.11</ecNumber>
    </recommendedName>
    <alternativeName>
        <fullName evidence="8">Cobyrinic acid a,c-diamide synthetase</fullName>
    </alternativeName>
</protein>
<comment type="function">
    <text evidence="8">Catalyzes the ATP-dependent amidation of the two carboxylate groups at positions a and c of cobyrinate, using either L-glutamine or ammonia as the nitrogen source.</text>
</comment>
<keyword evidence="2 8" id="KW-0169">Cobalamin biosynthesis</keyword>
<keyword evidence="3 8" id="KW-0436">Ligase</keyword>
<feature type="site" description="Increases nucleophilicity of active site Cys" evidence="8">
    <location>
        <position position="446"/>
    </location>
</feature>
<evidence type="ECO:0000256" key="7">
    <source>
        <dbReference type="ARBA" id="ARBA00022962"/>
    </source>
</evidence>
<evidence type="ECO:0000256" key="1">
    <source>
        <dbReference type="ARBA" id="ARBA00001946"/>
    </source>
</evidence>
<dbReference type="InterPro" id="IPR027417">
    <property type="entry name" value="P-loop_NTPase"/>
</dbReference>
<feature type="domain" description="CobB/CobQ-like glutamine amidotransferase" evidence="10">
    <location>
        <begin position="259"/>
        <end position="452"/>
    </location>
</feature>
<evidence type="ECO:0000313" key="12">
    <source>
        <dbReference type="Proteomes" id="UP000093080"/>
    </source>
</evidence>
<evidence type="ECO:0000313" key="11">
    <source>
        <dbReference type="EMBL" id="OCC16467.1"/>
    </source>
</evidence>
<dbReference type="STRING" id="1156395.DBT_0284"/>
<dbReference type="PANTHER" id="PTHR43873">
    <property type="entry name" value="COBYRINATE A,C-DIAMIDE SYNTHASE"/>
    <property type="match status" value="1"/>
</dbReference>
<evidence type="ECO:0000256" key="6">
    <source>
        <dbReference type="ARBA" id="ARBA00022842"/>
    </source>
</evidence>
<keyword evidence="7 8" id="KW-0315">Glutamine amidotransferase</keyword>
<evidence type="ECO:0000256" key="2">
    <source>
        <dbReference type="ARBA" id="ARBA00022573"/>
    </source>
</evidence>
<dbReference type="PROSITE" id="PS51274">
    <property type="entry name" value="GATASE_COBBQ"/>
    <property type="match status" value="1"/>
</dbReference>
<dbReference type="EC" id="6.3.5.11" evidence="8"/>
<gene>
    <name evidence="8" type="primary">cbiA</name>
    <name evidence="11" type="ORF">DBT_0284</name>
</gene>
<keyword evidence="12" id="KW-1185">Reference proteome</keyword>
<comment type="caution">
    <text evidence="11">The sequence shown here is derived from an EMBL/GenBank/DDBJ whole genome shotgun (WGS) entry which is preliminary data.</text>
</comment>
<sequence>MDKQYLYTPRIVISAFRGGAGKTVASLGITRAIKDLGLKVSSFKKGPDYIDAKWLKLASGGPCYNLDPFLMDNETIKASFISRAQGADIAIVEGNRGLYDGVDIEGTSSTAELAKLINAPVIVILDCTKMTRTAAALALGLKNLDPDVKIKGIVLNHIVRARHERIVRQSIETYTGIKVLGVIPRFKKDPMPMRHLGVTPVEEHPDAENSISSVSKMIQENIDIDAVIDIAKSAGPLALSDGLEAQSVFHCLTQPKRVRIGVLMDEAFQFYYPENLEALQKNGAQIEFISAINTPKLPDIDLLYIGGGFPETQAEKLSKNEAFKKSVKEAIENGLPVYAECGGLMYLGRSITHQGNTYPMVGAIDYDFLVEKRPQGHGYSILKVERPTPFYEEGFTLKGHEFHYSRPIKINTLQKSVLSCSVMRGHGFDGKEEGVLYKNLFATYTHVHALQQKDFGIRLTRVAASYSGLRAEPRPLPWLPQAR</sequence>
<dbReference type="Gene3D" id="3.40.50.880">
    <property type="match status" value="1"/>
</dbReference>
<comment type="miscellaneous">
    <text evidence="8">The a and c carboxylates of cobyrinate are activated for nucleophilic attack via formation of a phosphorylated intermediate by ATP. CbiA catalyzes first the amidation of the c-carboxylate, and then that of the a-carboxylate.</text>
</comment>
<dbReference type="InterPro" id="IPR004484">
    <property type="entry name" value="CbiA/CobB_synth"/>
</dbReference>
<accession>A0A1B9F970</accession>
<evidence type="ECO:0000259" key="10">
    <source>
        <dbReference type="Pfam" id="PF07685"/>
    </source>
</evidence>
<dbReference type="NCBIfam" id="NF002204">
    <property type="entry name" value="PRK01077.1"/>
    <property type="match status" value="1"/>
</dbReference>
<dbReference type="Pfam" id="PF01656">
    <property type="entry name" value="CbiA"/>
    <property type="match status" value="1"/>
</dbReference>
<dbReference type="OrthoDB" id="9764035at2"/>
<comment type="similarity">
    <text evidence="8">Belongs to the CobB/CbiA family.</text>
</comment>
<dbReference type="Pfam" id="PF07685">
    <property type="entry name" value="GATase_3"/>
    <property type="match status" value="1"/>
</dbReference>
<dbReference type="SUPFAM" id="SSF52317">
    <property type="entry name" value="Class I glutamine amidotransferase-like"/>
    <property type="match status" value="1"/>
</dbReference>
<dbReference type="CDD" id="cd05388">
    <property type="entry name" value="CobB_N"/>
    <property type="match status" value="1"/>
</dbReference>
<reference evidence="11 12" key="1">
    <citation type="submission" date="2016-06" db="EMBL/GenBank/DDBJ databases">
        <title>Respiratory ammonification of nitrate coupled to the oxidation of elemental sulfur in deep-sea autotrophic thermophilic bacteria.</title>
        <authorList>
            <person name="Slobodkina G.B."/>
            <person name="Mardanov A.V."/>
            <person name="Ravin N.V."/>
            <person name="Frolova A.A."/>
            <person name="Viryasiv M.B."/>
            <person name="Chernyh N.A."/>
            <person name="Bonch-Osmolovskaya E.A."/>
            <person name="Slobodkin A.I."/>
        </authorList>
    </citation>
    <scope>NUCLEOTIDE SEQUENCE [LARGE SCALE GENOMIC DNA]</scope>
    <source>
        <strain evidence="11 12">S69</strain>
    </source>
</reference>
<name>A0A1B9F970_9BACT</name>
<dbReference type="InterPro" id="IPR002586">
    <property type="entry name" value="CobQ/CobB/MinD/ParA_Nub-bd_dom"/>
</dbReference>
<dbReference type="GO" id="GO:0042242">
    <property type="term" value="F:cobyrinic acid a,c-diamide synthase activity"/>
    <property type="evidence" value="ECO:0007669"/>
    <property type="project" value="UniProtKB-UniRule"/>
</dbReference>
<dbReference type="SUPFAM" id="SSF52540">
    <property type="entry name" value="P-loop containing nucleoside triphosphate hydrolases"/>
    <property type="match status" value="1"/>
</dbReference>
<evidence type="ECO:0000256" key="8">
    <source>
        <dbReference type="HAMAP-Rule" id="MF_00027"/>
    </source>
</evidence>
<comment type="pathway">
    <text evidence="8">Cofactor biosynthesis; adenosylcobalamin biosynthesis; cob(II)yrinate a,c-diamide from sirohydrochlorin (anaerobic route): step 10/10.</text>
</comment>
<dbReference type="AlphaFoldDB" id="A0A1B9F970"/>
<dbReference type="NCBIfam" id="TIGR00379">
    <property type="entry name" value="cobB"/>
    <property type="match status" value="1"/>
</dbReference>
<dbReference type="GO" id="GO:0009236">
    <property type="term" value="P:cobalamin biosynthetic process"/>
    <property type="evidence" value="ECO:0007669"/>
    <property type="project" value="UniProtKB-UniRule"/>
</dbReference>
<dbReference type="InterPro" id="IPR011698">
    <property type="entry name" value="GATase_3"/>
</dbReference>
<dbReference type="UniPathway" id="UPA00148">
    <property type="reaction ID" value="UER00231"/>
</dbReference>
<keyword evidence="6 8" id="KW-0460">Magnesium</keyword>
<dbReference type="Proteomes" id="UP000093080">
    <property type="component" value="Unassembled WGS sequence"/>
</dbReference>
<feature type="domain" description="CobQ/CobB/MinD/ParA nucleotide binding" evidence="9">
    <location>
        <begin position="11"/>
        <end position="188"/>
    </location>
</feature>
<feature type="active site" description="Nucleophile" evidence="8">
    <location>
        <position position="341"/>
    </location>
</feature>
<comment type="catalytic activity">
    <reaction evidence="8">
        <text>cob(II)yrinate + 2 L-glutamine + 2 ATP + 2 H2O = cob(II)yrinate a,c diamide + 2 L-glutamate + 2 ADP + 2 phosphate + 2 H(+)</text>
        <dbReference type="Rhea" id="RHEA:26289"/>
        <dbReference type="ChEBI" id="CHEBI:15377"/>
        <dbReference type="ChEBI" id="CHEBI:15378"/>
        <dbReference type="ChEBI" id="CHEBI:29985"/>
        <dbReference type="ChEBI" id="CHEBI:30616"/>
        <dbReference type="ChEBI" id="CHEBI:43474"/>
        <dbReference type="ChEBI" id="CHEBI:58359"/>
        <dbReference type="ChEBI" id="CHEBI:58537"/>
        <dbReference type="ChEBI" id="CHEBI:58894"/>
        <dbReference type="ChEBI" id="CHEBI:456216"/>
        <dbReference type="EC" id="6.3.5.11"/>
    </reaction>
</comment>
<evidence type="ECO:0000256" key="4">
    <source>
        <dbReference type="ARBA" id="ARBA00022741"/>
    </source>
</evidence>
<keyword evidence="5 8" id="KW-0067">ATP-binding</keyword>
<dbReference type="Gene3D" id="3.40.50.300">
    <property type="entry name" value="P-loop containing nucleotide triphosphate hydrolases"/>
    <property type="match status" value="1"/>
</dbReference>
<dbReference type="EMBL" id="MAGO01000001">
    <property type="protein sequence ID" value="OCC16467.1"/>
    <property type="molecule type" value="Genomic_DNA"/>
</dbReference>
<dbReference type="RefSeq" id="WP_067615664.1">
    <property type="nucleotide sequence ID" value="NZ_MAGO01000001.1"/>
</dbReference>
<comment type="domain">
    <text evidence="8">Comprises of two domains. The C-terminal domain contains the binding site for glutamine and catalyzes the hydrolysis of this substrate to glutamate and ammonia. The N-terminal domain is anticipated to bind ATP and cobyrinate and catalyzes the ultimate synthesis of the diamide product. The ammonia produced via the glutaminase domain is probably translocated to the adjacent domain via a molecular tunnel, where it reacts with an activated intermediate.</text>
</comment>